<dbReference type="InParanoid" id="F2SFK1"/>
<dbReference type="EMBL" id="GG700648">
    <property type="protein sequence ID" value="EGD84916.2"/>
    <property type="molecule type" value="Genomic_DNA"/>
</dbReference>
<dbReference type="Proteomes" id="UP000008864">
    <property type="component" value="Unassembled WGS sequence"/>
</dbReference>
<reference evidence="3" key="1">
    <citation type="journal article" date="2012" name="MBio">
        <title>Comparative genome analysis of Trichophyton rubrum and related dermatophytes reveals candidate genes involved in infection.</title>
        <authorList>
            <person name="Martinez D.A."/>
            <person name="Oliver B.G."/>
            <person name="Graeser Y."/>
            <person name="Goldberg J.M."/>
            <person name="Li W."/>
            <person name="Martinez-Rossi N.M."/>
            <person name="Monod M."/>
            <person name="Shelest E."/>
            <person name="Barton R.C."/>
            <person name="Birch E."/>
            <person name="Brakhage A.A."/>
            <person name="Chen Z."/>
            <person name="Gurr S.J."/>
            <person name="Heiman D."/>
            <person name="Heitman J."/>
            <person name="Kosti I."/>
            <person name="Rossi A."/>
            <person name="Saif S."/>
            <person name="Samalova M."/>
            <person name="Saunders C.W."/>
            <person name="Shea T."/>
            <person name="Summerbell R.C."/>
            <person name="Xu J."/>
            <person name="Young S."/>
            <person name="Zeng Q."/>
            <person name="Birren B.W."/>
            <person name="Cuomo C.A."/>
            <person name="White T.C."/>
        </authorList>
    </citation>
    <scope>NUCLEOTIDE SEQUENCE [LARGE SCALE GENOMIC DNA]</scope>
    <source>
        <strain evidence="3">ATCC MYA-4607 / CBS 118892</strain>
    </source>
</reference>
<dbReference type="VEuPathDB" id="FungiDB:TERG_01189"/>
<protein>
    <recommendedName>
        <fullName evidence="4">DH domain-containing protein</fullName>
    </recommendedName>
</protein>
<dbReference type="STRING" id="559305.F2SFK1"/>
<evidence type="ECO:0000313" key="3">
    <source>
        <dbReference type="Proteomes" id="UP000008864"/>
    </source>
</evidence>
<name>F2SFK1_TRIRC</name>
<organism evidence="2 3">
    <name type="scientific">Trichophyton rubrum (strain ATCC MYA-4607 / CBS 118892)</name>
    <name type="common">Athlete's foot fungus</name>
    <dbReference type="NCBI Taxonomy" id="559305"/>
    <lineage>
        <taxon>Eukaryota</taxon>
        <taxon>Fungi</taxon>
        <taxon>Dikarya</taxon>
        <taxon>Ascomycota</taxon>
        <taxon>Pezizomycotina</taxon>
        <taxon>Eurotiomycetes</taxon>
        <taxon>Eurotiomycetidae</taxon>
        <taxon>Onygenales</taxon>
        <taxon>Arthrodermataceae</taxon>
        <taxon>Trichophyton</taxon>
    </lineage>
</organism>
<keyword evidence="3" id="KW-1185">Reference proteome</keyword>
<dbReference type="eggNOG" id="ENOG502S5Z0">
    <property type="taxonomic scope" value="Eukaryota"/>
</dbReference>
<accession>F2SFK1</accession>
<dbReference type="AlphaFoldDB" id="F2SFK1"/>
<dbReference type="RefSeq" id="XP_047603686.1">
    <property type="nucleotide sequence ID" value="XM_047747722.1"/>
</dbReference>
<sequence length="296" mass="33092">MLRFSVAPSPKWKKGRLVKIFLTTTQPLFHSTTCFPHFHSLDLHIVCHSFVLFYCLCSLCFCPSFLHVNITRKAMESRESLDAVVEFPLDIDCALSELFQNDPENELQGESPTEADSRRRSTESNDSVAPVSQDGYSFKKWMRSVRNNGTDVQIPRNFVLNWPNGNTEEQSYIKYPDNEPDCPPDEGSDCSSGLINNIETASFSQATLSVANGARTNTVTSTMYSTSVFSSSEAARASLESNRLTTSVSRDEAAWNRAVQRRQILQELLGTEAVYVSGLRALGDVSDFTILILYVL</sequence>
<feature type="region of interest" description="Disordered" evidence="1">
    <location>
        <begin position="104"/>
        <end position="132"/>
    </location>
</feature>
<gene>
    <name evidence="2" type="ORF">TERG_01189</name>
</gene>
<proteinExistence type="predicted"/>
<evidence type="ECO:0008006" key="4">
    <source>
        <dbReference type="Google" id="ProtNLM"/>
    </source>
</evidence>
<evidence type="ECO:0000313" key="2">
    <source>
        <dbReference type="EMBL" id="EGD84916.2"/>
    </source>
</evidence>
<dbReference type="GeneID" id="71776803"/>
<dbReference type="OrthoDB" id="8059989at2759"/>
<evidence type="ECO:0000256" key="1">
    <source>
        <dbReference type="SAM" id="MobiDB-lite"/>
    </source>
</evidence>
<dbReference type="HOGENOM" id="CLU_940700_0_0_1"/>